<comment type="caution">
    <text evidence="2">The sequence shown here is derived from an EMBL/GenBank/DDBJ whole genome shotgun (WGS) entry which is preliminary data.</text>
</comment>
<evidence type="ECO:0000313" key="2">
    <source>
        <dbReference type="EMBL" id="MBH8566546.1"/>
    </source>
</evidence>
<accession>A0A8J7HVE3</accession>
<reference evidence="2 3" key="1">
    <citation type="journal article" date="2021" name="Int. J. Syst. Evol. Microbiol.">
        <title>Amazonocrinis nigriterrae gen. nov., sp. nov., Atlanticothrix silvestris gen. nov., sp. nov. and Dendronalium phyllosphericum gen. nov., sp. nov., nostocacean cyanobacteria from Brazilian environments.</title>
        <authorList>
            <person name="Alvarenga D.O."/>
            <person name="Andreote A.P.D."/>
            <person name="Branco L.H.Z."/>
            <person name="Delbaje E."/>
            <person name="Cruz R.B."/>
            <person name="Varani A.M."/>
            <person name="Fiore M.F."/>
        </authorList>
    </citation>
    <scope>NUCLEOTIDE SEQUENCE [LARGE SCALE GENOMIC DNA]</scope>
    <source>
        <strain evidence="2 3">CENA67</strain>
    </source>
</reference>
<sequence>MIVTADRGLYADWLYQLIVDAGWHPFLRINHQGTYRVPPSHTWHLLVDVVSAPAQSWSGQIICFKTNPLKCTLLARWDIGYQDPWLILTDIEPTRASAVWYGLRPSTECVYPSGSGVRNRREPPRLRPPHRDVKSDGWQWHNTVYLTLNVLNVCRLAIAVSTLWMVMLGGEVVRSCRLASESNYRTRKGEAENQSSPPNLETLPSHHIVFSQPLNLHPQRHLSCFLQGLLTLIANLLNHLPIQLHRWSSFPSTPVDDFYCFNSS</sequence>
<name>A0A8J7HVE3_9NOST</name>
<organism evidence="2 3">
    <name type="scientific">Amazonocrinis nigriterrae CENA67</name>
    <dbReference type="NCBI Taxonomy" id="2794033"/>
    <lineage>
        <taxon>Bacteria</taxon>
        <taxon>Bacillati</taxon>
        <taxon>Cyanobacteriota</taxon>
        <taxon>Cyanophyceae</taxon>
        <taxon>Nostocales</taxon>
        <taxon>Nostocaceae</taxon>
        <taxon>Amazonocrinis</taxon>
        <taxon>Amazonocrinis nigriterrae</taxon>
    </lineage>
</organism>
<evidence type="ECO:0000313" key="3">
    <source>
        <dbReference type="Proteomes" id="UP000632766"/>
    </source>
</evidence>
<evidence type="ECO:0000256" key="1">
    <source>
        <dbReference type="SAM" id="MobiDB-lite"/>
    </source>
</evidence>
<gene>
    <name evidence="2" type="ORF">I8748_31085</name>
</gene>
<feature type="compositionally biased region" description="Basic and acidic residues" evidence="1">
    <location>
        <begin position="119"/>
        <end position="132"/>
    </location>
</feature>
<proteinExistence type="predicted"/>
<protein>
    <submittedName>
        <fullName evidence="2">Uncharacterized protein</fullName>
    </submittedName>
</protein>
<dbReference type="EMBL" id="JAECZC010000098">
    <property type="protein sequence ID" value="MBH8566546.1"/>
    <property type="molecule type" value="Genomic_DNA"/>
</dbReference>
<dbReference type="AlphaFoldDB" id="A0A8J7HVE3"/>
<feature type="region of interest" description="Disordered" evidence="1">
    <location>
        <begin position="113"/>
        <end position="132"/>
    </location>
</feature>
<keyword evidence="3" id="KW-1185">Reference proteome</keyword>
<dbReference type="Proteomes" id="UP000632766">
    <property type="component" value="Unassembled WGS sequence"/>
</dbReference>